<dbReference type="InterPro" id="IPR000515">
    <property type="entry name" value="MetI-like"/>
</dbReference>
<keyword evidence="6" id="KW-0592">Phosphate transport</keyword>
<comment type="function">
    <text evidence="6">Part of the binding-protein-dependent transport system for phosphate; probably responsible for the translocation of the substrate across the membrane.</text>
</comment>
<feature type="domain" description="ABC transmembrane type-1" evidence="7">
    <location>
        <begin position="69"/>
        <end position="285"/>
    </location>
</feature>
<evidence type="ECO:0000313" key="8">
    <source>
        <dbReference type="EMBL" id="WVX67020.1"/>
    </source>
</evidence>
<dbReference type="NCBIfam" id="TIGR02138">
    <property type="entry name" value="phosphate_pstC"/>
    <property type="match status" value="1"/>
</dbReference>
<feature type="transmembrane region" description="Helical" evidence="5">
    <location>
        <begin position="149"/>
        <end position="168"/>
    </location>
</feature>
<accession>A0ABZ2C6M3</accession>
<dbReference type="Gene3D" id="1.10.3720.10">
    <property type="entry name" value="MetI-like"/>
    <property type="match status" value="1"/>
</dbReference>
<dbReference type="PANTHER" id="PTHR42727:SF1">
    <property type="entry name" value="PHOSPHATE TRANSPORT SYSTEM PERMEASE"/>
    <property type="match status" value="1"/>
</dbReference>
<feature type="transmembrane region" description="Helical" evidence="5">
    <location>
        <begin position="7"/>
        <end position="29"/>
    </location>
</feature>
<dbReference type="PROSITE" id="PS50928">
    <property type="entry name" value="ABC_TM1"/>
    <property type="match status" value="1"/>
</dbReference>
<keyword evidence="3 5" id="KW-1133">Transmembrane helix</keyword>
<reference evidence="8 9" key="1">
    <citation type="journal article" date="2024" name="Environ. Microbiol.">
        <title>Novel evolutionary insights on the interactions of the Holosporales (Alphaproteobacteria) with eukaryotic hosts from comparative genomics.</title>
        <authorList>
            <person name="Giovannini M."/>
            <person name="Petroni G."/>
            <person name="Castelli M."/>
        </authorList>
    </citation>
    <scope>NUCLEOTIDE SEQUENCE [LARGE SCALE GENOMIC DNA]</scope>
    <source>
        <strain evidence="8 9">US_Bl 15I1</strain>
    </source>
</reference>
<feature type="transmembrane region" description="Helical" evidence="5">
    <location>
        <begin position="109"/>
        <end position="129"/>
    </location>
</feature>
<keyword evidence="4 5" id="KW-0472">Membrane</keyword>
<keyword evidence="2 5" id="KW-0812">Transmembrane</keyword>
<feature type="transmembrane region" description="Helical" evidence="5">
    <location>
        <begin position="205"/>
        <end position="232"/>
    </location>
</feature>
<dbReference type="EMBL" id="CP133270">
    <property type="protein sequence ID" value="WVX67020.1"/>
    <property type="molecule type" value="Genomic_DNA"/>
</dbReference>
<evidence type="ECO:0000256" key="1">
    <source>
        <dbReference type="ARBA" id="ARBA00004651"/>
    </source>
</evidence>
<gene>
    <name evidence="8" type="ORF">Bealeia1_01216</name>
</gene>
<name>A0ABZ2C6M3_9PROT</name>
<sequence>MDRLTRGLLFGCAISAVIVTFAIFFSIIFEALKFFQFVSPLDFFLGTHWSPQVSSVTGNPLGFGAIPLFTGTFLITIIALGISAPLGLMSAIYMSEYASSKARHTIKPLLEILAGIPTVIYGFFAAIILAPHLQCVGEFLHIPIASESAINAGVVMGIMILPFFSSLCDDVIHSVPRALRDSALALGSTSSETIMKVVIPAARPGIISAFLLAMSRAVGETMIVVMAAGMAAKLTLNPFASVTTVTVQIVSLLTGDQEFNSPKTLAAFALGLVLFIMTLALNMMALKIVNHYRQKYG</sequence>
<feature type="transmembrane region" description="Helical" evidence="5">
    <location>
        <begin position="65"/>
        <end position="88"/>
    </location>
</feature>
<dbReference type="InterPro" id="IPR011864">
    <property type="entry name" value="Phosphate_PstC"/>
</dbReference>
<evidence type="ECO:0000256" key="2">
    <source>
        <dbReference type="ARBA" id="ARBA00022692"/>
    </source>
</evidence>
<proteinExistence type="inferred from homology"/>
<dbReference type="PANTHER" id="PTHR42727">
    <property type="entry name" value="PHOSPHATE TRANSPORT SYSTEM PERMEASE PROTEIN"/>
    <property type="match status" value="1"/>
</dbReference>
<keyword evidence="6" id="KW-0997">Cell inner membrane</keyword>
<feature type="transmembrane region" description="Helical" evidence="5">
    <location>
        <begin position="265"/>
        <end position="286"/>
    </location>
</feature>
<dbReference type="SUPFAM" id="SSF161098">
    <property type="entry name" value="MetI-like"/>
    <property type="match status" value="1"/>
</dbReference>
<keyword evidence="9" id="KW-1185">Reference proteome</keyword>
<keyword evidence="5" id="KW-0813">Transport</keyword>
<dbReference type="Pfam" id="PF00528">
    <property type="entry name" value="BPD_transp_1"/>
    <property type="match status" value="1"/>
</dbReference>
<evidence type="ECO:0000256" key="5">
    <source>
        <dbReference type="RuleBase" id="RU363032"/>
    </source>
</evidence>
<organism evidence="8 9">
    <name type="scientific">Candidatus Bealeia paramacronuclearis</name>
    <dbReference type="NCBI Taxonomy" id="1921001"/>
    <lineage>
        <taxon>Bacteria</taxon>
        <taxon>Pseudomonadati</taxon>
        <taxon>Pseudomonadota</taxon>
        <taxon>Alphaproteobacteria</taxon>
        <taxon>Holosporales</taxon>
        <taxon>Holosporaceae</taxon>
        <taxon>Candidatus Bealeia</taxon>
    </lineage>
</organism>
<dbReference type="CDD" id="cd06261">
    <property type="entry name" value="TM_PBP2"/>
    <property type="match status" value="1"/>
</dbReference>
<evidence type="ECO:0000259" key="7">
    <source>
        <dbReference type="PROSITE" id="PS50928"/>
    </source>
</evidence>
<dbReference type="InterPro" id="IPR035906">
    <property type="entry name" value="MetI-like_sf"/>
</dbReference>
<evidence type="ECO:0000256" key="6">
    <source>
        <dbReference type="RuleBase" id="RU363054"/>
    </source>
</evidence>
<evidence type="ECO:0000313" key="9">
    <source>
        <dbReference type="Proteomes" id="UP001330434"/>
    </source>
</evidence>
<comment type="similarity">
    <text evidence="6">Belongs to the binding-protein-dependent transport system permease family. CysTW subfamily.</text>
</comment>
<evidence type="ECO:0000256" key="3">
    <source>
        <dbReference type="ARBA" id="ARBA00022989"/>
    </source>
</evidence>
<protein>
    <recommendedName>
        <fullName evidence="6">Phosphate transport system permease protein</fullName>
    </recommendedName>
</protein>
<comment type="subcellular location">
    <subcellularLocation>
        <location evidence="6">Cell inner membrane</location>
        <topology evidence="6">Multi-pass membrane protein</topology>
    </subcellularLocation>
    <subcellularLocation>
        <location evidence="1 5">Cell membrane</location>
        <topology evidence="1 5">Multi-pass membrane protein</topology>
    </subcellularLocation>
</comment>
<dbReference type="Proteomes" id="UP001330434">
    <property type="component" value="Chromosome"/>
</dbReference>
<evidence type="ECO:0000256" key="4">
    <source>
        <dbReference type="ARBA" id="ARBA00023136"/>
    </source>
</evidence>
<keyword evidence="6" id="KW-1003">Cell membrane</keyword>